<gene>
    <name evidence="1" type="ORF">HNY73_014348</name>
</gene>
<dbReference type="Proteomes" id="UP000807504">
    <property type="component" value="Unassembled WGS sequence"/>
</dbReference>
<dbReference type="AlphaFoldDB" id="A0A8T0ENP0"/>
<protein>
    <submittedName>
        <fullName evidence="1">Uncharacterized protein</fullName>
    </submittedName>
</protein>
<comment type="caution">
    <text evidence="1">The sequence shown here is derived from an EMBL/GenBank/DDBJ whole genome shotgun (WGS) entry which is preliminary data.</text>
</comment>
<evidence type="ECO:0000313" key="2">
    <source>
        <dbReference type="Proteomes" id="UP000807504"/>
    </source>
</evidence>
<name>A0A8T0ENP0_ARGBR</name>
<keyword evidence="2" id="KW-1185">Reference proteome</keyword>
<organism evidence="1 2">
    <name type="scientific">Argiope bruennichi</name>
    <name type="common">Wasp spider</name>
    <name type="synonym">Aranea bruennichi</name>
    <dbReference type="NCBI Taxonomy" id="94029"/>
    <lineage>
        <taxon>Eukaryota</taxon>
        <taxon>Metazoa</taxon>
        <taxon>Ecdysozoa</taxon>
        <taxon>Arthropoda</taxon>
        <taxon>Chelicerata</taxon>
        <taxon>Arachnida</taxon>
        <taxon>Araneae</taxon>
        <taxon>Araneomorphae</taxon>
        <taxon>Entelegynae</taxon>
        <taxon>Araneoidea</taxon>
        <taxon>Araneidae</taxon>
        <taxon>Argiope</taxon>
    </lineage>
</organism>
<proteinExistence type="predicted"/>
<reference evidence="1" key="1">
    <citation type="journal article" date="2020" name="bioRxiv">
        <title>Chromosome-level reference genome of the European wasp spider Argiope bruennichi: a resource for studies on range expansion and evolutionary adaptation.</title>
        <authorList>
            <person name="Sheffer M.M."/>
            <person name="Hoppe A."/>
            <person name="Krehenwinkel H."/>
            <person name="Uhl G."/>
            <person name="Kuss A.W."/>
            <person name="Jensen L."/>
            <person name="Jensen C."/>
            <person name="Gillespie R.G."/>
            <person name="Hoff K.J."/>
            <person name="Prost S."/>
        </authorList>
    </citation>
    <scope>NUCLEOTIDE SEQUENCE</scope>
</reference>
<reference evidence="1" key="2">
    <citation type="submission" date="2020-06" db="EMBL/GenBank/DDBJ databases">
        <authorList>
            <person name="Sheffer M."/>
        </authorList>
    </citation>
    <scope>NUCLEOTIDE SEQUENCE</scope>
</reference>
<dbReference type="EMBL" id="JABXBU010002072">
    <property type="protein sequence ID" value="KAF8777492.1"/>
    <property type="molecule type" value="Genomic_DNA"/>
</dbReference>
<accession>A0A8T0ENP0</accession>
<sequence>MPCVLHCCTRIFLHQVGPSIHLFMFGIHVVLDKSCRTYWPNFLIWCIFQVASKESDIGCHWPLKQSMLPCRKAASNRATFFSPNSNRF</sequence>
<evidence type="ECO:0000313" key="1">
    <source>
        <dbReference type="EMBL" id="KAF8777492.1"/>
    </source>
</evidence>